<dbReference type="SUPFAM" id="SSF53955">
    <property type="entry name" value="Lysozyme-like"/>
    <property type="match status" value="1"/>
</dbReference>
<reference evidence="3 4" key="1">
    <citation type="journal article" date="2015" name="Int. J. Syst. Evol. Microbiol.">
        <title>Erwinia iniecta sp. nov., isolated from Russian wheat aphids (Diuraphis noxia).</title>
        <authorList>
            <person name="Campillo T."/>
            <person name="Luna E."/>
            <person name="Portier P."/>
            <person name="Fischer-Le Saux M."/>
            <person name="Lapitan N."/>
            <person name="Tisserat N.A."/>
            <person name="Leach J.E."/>
        </authorList>
    </citation>
    <scope>NUCLEOTIDE SEQUENCE [LARGE SCALE GENOMIC DNA]</scope>
    <source>
        <strain evidence="1 4">B120</strain>
        <strain evidence="2 3">B149</strain>
    </source>
</reference>
<evidence type="ECO:0000313" key="1">
    <source>
        <dbReference type="EMBL" id="KOC87307.1"/>
    </source>
</evidence>
<proteinExistence type="predicted"/>
<comment type="caution">
    <text evidence="2">The sequence shown here is derived from an EMBL/GenBank/DDBJ whole genome shotgun (WGS) entry which is preliminary data.</text>
</comment>
<evidence type="ECO:0000313" key="4">
    <source>
        <dbReference type="Proteomes" id="UP000037088"/>
    </source>
</evidence>
<organism evidence="2 3">
    <name type="scientific">Winslowiella iniecta</name>
    <dbReference type="NCBI Taxonomy" id="1560201"/>
    <lineage>
        <taxon>Bacteria</taxon>
        <taxon>Pseudomonadati</taxon>
        <taxon>Pseudomonadota</taxon>
        <taxon>Gammaproteobacteria</taxon>
        <taxon>Enterobacterales</taxon>
        <taxon>Erwiniaceae</taxon>
        <taxon>Winslowiella</taxon>
    </lineage>
</organism>
<dbReference type="Proteomes" id="UP000037088">
    <property type="component" value="Unassembled WGS sequence"/>
</dbReference>
<dbReference type="EMBL" id="JRXE01000044">
    <property type="protein sequence ID" value="KOC87307.1"/>
    <property type="molecule type" value="Genomic_DNA"/>
</dbReference>
<dbReference type="EMBL" id="JRXF01000034">
    <property type="protein sequence ID" value="KOC89833.1"/>
    <property type="molecule type" value="Genomic_DNA"/>
</dbReference>
<dbReference type="RefSeq" id="WP_052902886.1">
    <property type="nucleotide sequence ID" value="NZ_JRXE01000044.1"/>
</dbReference>
<keyword evidence="4" id="KW-1185">Reference proteome</keyword>
<dbReference type="Proteomes" id="UP000036851">
    <property type="component" value="Unassembled WGS sequence"/>
</dbReference>
<evidence type="ECO:0000313" key="2">
    <source>
        <dbReference type="EMBL" id="KOC89833.1"/>
    </source>
</evidence>
<dbReference type="AlphaFoldDB" id="A0A0L7T3B9"/>
<dbReference type="InterPro" id="IPR023346">
    <property type="entry name" value="Lysozyme-like_dom_sf"/>
</dbReference>
<dbReference type="OrthoDB" id="8812843at2"/>
<sequence>MDNEFCEVDELGFPHFTAMDYLRFRYLPNDRRFVTGESYLWAFKAGYLVYNKGRILKYAKEYNIPVLLLAGVAVSEAGGKPDRLKGYGILQLRQLIDIKNRNNFLSNNTSIGTIAMQLRVAAETMGINPASLTRTQQFQLSNCLLNDDFNINIAARHLRDLIIFDYPDTDTASLTDEQLILAGSRYNRGKERIKSDFIESISAPPGCPTREYSEYGRRILEKKETIENIMRIAE</sequence>
<evidence type="ECO:0000313" key="3">
    <source>
        <dbReference type="Proteomes" id="UP000036851"/>
    </source>
</evidence>
<gene>
    <name evidence="1" type="ORF">NG42_21065</name>
    <name evidence="2" type="ORF">NG43_18340</name>
</gene>
<protein>
    <submittedName>
        <fullName evidence="2">Uncharacterized protein</fullName>
    </submittedName>
</protein>
<accession>A0A0L7T3B9</accession>
<dbReference type="STRING" id="1560201.NG42_21065"/>
<name>A0A0L7T3B9_9GAMM</name>
<dbReference type="PATRIC" id="fig|1560201.3.peg.4467"/>
<dbReference type="Gene3D" id="1.10.530.10">
    <property type="match status" value="1"/>
</dbReference>